<keyword evidence="1" id="KW-0378">Hydrolase</keyword>
<evidence type="ECO:0000256" key="1">
    <source>
        <dbReference type="ARBA" id="ARBA00022801"/>
    </source>
</evidence>
<dbReference type="Gene3D" id="3.40.630.40">
    <property type="entry name" value="Zn-dependent exopeptidases"/>
    <property type="match status" value="1"/>
</dbReference>
<dbReference type="AlphaFoldDB" id="A0A9D1EAT3"/>
<dbReference type="InterPro" id="IPR002508">
    <property type="entry name" value="MurNAc-LAA_cat"/>
</dbReference>
<dbReference type="InterPro" id="IPR050695">
    <property type="entry name" value="N-acetylmuramoyl_amidase_3"/>
</dbReference>
<reference evidence="4" key="2">
    <citation type="journal article" date="2021" name="PeerJ">
        <title>Extensive microbial diversity within the chicken gut microbiome revealed by metagenomics and culture.</title>
        <authorList>
            <person name="Gilroy R."/>
            <person name="Ravi A."/>
            <person name="Getino M."/>
            <person name="Pursley I."/>
            <person name="Horton D.L."/>
            <person name="Alikhan N.F."/>
            <person name="Baker D."/>
            <person name="Gharbi K."/>
            <person name="Hall N."/>
            <person name="Watson M."/>
            <person name="Adriaenssens E.M."/>
            <person name="Foster-Nyarko E."/>
            <person name="Jarju S."/>
            <person name="Secka A."/>
            <person name="Antonio M."/>
            <person name="Oren A."/>
            <person name="Chaudhuri R.R."/>
            <person name="La Ragione R."/>
            <person name="Hildebrand F."/>
            <person name="Pallen M.J."/>
        </authorList>
    </citation>
    <scope>NUCLEOTIDE SEQUENCE</scope>
    <source>
        <strain evidence="4">ChiSjej5B23-6657</strain>
    </source>
</reference>
<gene>
    <name evidence="4" type="ORF">IAA55_08585</name>
</gene>
<dbReference type="Proteomes" id="UP000823912">
    <property type="component" value="Unassembled WGS sequence"/>
</dbReference>
<evidence type="ECO:0000259" key="3">
    <source>
        <dbReference type="SMART" id="SM00646"/>
    </source>
</evidence>
<comment type="caution">
    <text evidence="4">The sequence shown here is derived from an EMBL/GenBank/DDBJ whole genome shotgun (WGS) entry which is preliminary data.</text>
</comment>
<dbReference type="GO" id="GO:0009253">
    <property type="term" value="P:peptidoglycan catabolic process"/>
    <property type="evidence" value="ECO:0007669"/>
    <property type="project" value="InterPro"/>
</dbReference>
<evidence type="ECO:0000313" key="5">
    <source>
        <dbReference type="Proteomes" id="UP000823912"/>
    </source>
</evidence>
<evidence type="ECO:0000256" key="2">
    <source>
        <dbReference type="SAM" id="MobiDB-lite"/>
    </source>
</evidence>
<dbReference type="SUPFAM" id="SSF53187">
    <property type="entry name" value="Zn-dependent exopeptidases"/>
    <property type="match status" value="1"/>
</dbReference>
<dbReference type="PANTHER" id="PTHR30404">
    <property type="entry name" value="N-ACETYLMURAMOYL-L-ALANINE AMIDASE"/>
    <property type="match status" value="1"/>
</dbReference>
<dbReference type="GO" id="GO:0008745">
    <property type="term" value="F:N-acetylmuramoyl-L-alanine amidase activity"/>
    <property type="evidence" value="ECO:0007669"/>
    <property type="project" value="InterPro"/>
</dbReference>
<dbReference type="CDD" id="cd02696">
    <property type="entry name" value="MurNAc-LAA"/>
    <property type="match status" value="1"/>
</dbReference>
<reference evidence="4" key="1">
    <citation type="submission" date="2020-10" db="EMBL/GenBank/DDBJ databases">
        <authorList>
            <person name="Gilroy R."/>
        </authorList>
    </citation>
    <scope>NUCLEOTIDE SEQUENCE</scope>
    <source>
        <strain evidence="4">ChiSjej5B23-6657</strain>
    </source>
</reference>
<protein>
    <submittedName>
        <fullName evidence="4">N-acetylmuramoyl-L-alanine amidase</fullName>
    </submittedName>
</protein>
<feature type="region of interest" description="Disordered" evidence="2">
    <location>
        <begin position="35"/>
        <end position="100"/>
    </location>
</feature>
<dbReference type="EMBL" id="DVHM01000140">
    <property type="protein sequence ID" value="HIR71323.1"/>
    <property type="molecule type" value="Genomic_DNA"/>
</dbReference>
<feature type="domain" description="MurNAc-LAA" evidence="3">
    <location>
        <begin position="144"/>
        <end position="263"/>
    </location>
</feature>
<name>A0A9D1EAT3_9FIRM</name>
<sequence length="268" mass="28401">MGSRQQLASSAFSQEWYYVTYGDRSGFVSASYISKEEPPAPDTTSQTAALPSVTRPAGSAGRVVVIDPGHQRNGDNTPEPIGPGASATKARVAGGTRGTTTGVSEYELTLTVGLQLKTELLNRGYTVYMTRESHDVNISNMERAQYAGNVGADIAVRLHGNGVDNSSVSGALALAPSTSNPYISSLAGESQRLSRCVLNAYCNATGLKNRGVSGNDTMSGINWSSVPVTILEMGFMTNPSDDRNMQDPAFQQRMVQGIADGIDDYFGL</sequence>
<evidence type="ECO:0000313" key="4">
    <source>
        <dbReference type="EMBL" id="HIR71323.1"/>
    </source>
</evidence>
<dbReference type="GO" id="GO:0030288">
    <property type="term" value="C:outer membrane-bounded periplasmic space"/>
    <property type="evidence" value="ECO:0007669"/>
    <property type="project" value="TreeGrafter"/>
</dbReference>
<feature type="compositionally biased region" description="Low complexity" evidence="2">
    <location>
        <begin position="90"/>
        <end position="100"/>
    </location>
</feature>
<dbReference type="PANTHER" id="PTHR30404:SF0">
    <property type="entry name" value="N-ACETYLMURAMOYL-L-ALANINE AMIDASE AMIC"/>
    <property type="match status" value="1"/>
</dbReference>
<dbReference type="Pfam" id="PF01520">
    <property type="entry name" value="Amidase_3"/>
    <property type="match status" value="1"/>
</dbReference>
<dbReference type="SMART" id="SM00646">
    <property type="entry name" value="Ami_3"/>
    <property type="match status" value="1"/>
</dbReference>
<accession>A0A9D1EAT3</accession>
<proteinExistence type="predicted"/>
<organism evidence="4 5">
    <name type="scientific">Candidatus Pullilachnospira gallistercoris</name>
    <dbReference type="NCBI Taxonomy" id="2840911"/>
    <lineage>
        <taxon>Bacteria</taxon>
        <taxon>Bacillati</taxon>
        <taxon>Bacillota</taxon>
        <taxon>Clostridia</taxon>
        <taxon>Lachnospirales</taxon>
        <taxon>Lachnospiraceae</taxon>
        <taxon>Lachnospiraceae incertae sedis</taxon>
        <taxon>Candidatus Pullilachnospira</taxon>
    </lineage>
</organism>